<name>A0ABR2WV22_9FUNG</name>
<evidence type="ECO:0000256" key="1">
    <source>
        <dbReference type="ARBA" id="ARBA00004123"/>
    </source>
</evidence>
<proteinExistence type="inferred from homology"/>
<evidence type="ECO:0000256" key="4">
    <source>
        <dbReference type="ARBA" id="ARBA00023125"/>
    </source>
</evidence>
<dbReference type="InterPro" id="IPR008721">
    <property type="entry name" value="ORC6_cyclin_first"/>
</dbReference>
<evidence type="ECO:0000256" key="3">
    <source>
        <dbReference type="ARBA" id="ARBA00022705"/>
    </source>
</evidence>
<feature type="domain" description="ORC6 first cyclin-like" evidence="6">
    <location>
        <begin position="11"/>
        <end position="91"/>
    </location>
</feature>
<evidence type="ECO:0000256" key="5">
    <source>
        <dbReference type="ARBA" id="ARBA00023242"/>
    </source>
</evidence>
<keyword evidence="8" id="KW-1185">Reference proteome</keyword>
<evidence type="ECO:0000313" key="8">
    <source>
        <dbReference type="Proteomes" id="UP001479436"/>
    </source>
</evidence>
<gene>
    <name evidence="7" type="ORF">K7432_006323</name>
</gene>
<dbReference type="EMBL" id="JASJQH010000275">
    <property type="protein sequence ID" value="KAK9765383.1"/>
    <property type="molecule type" value="Genomic_DNA"/>
</dbReference>
<accession>A0ABR2WV22</accession>
<keyword evidence="3" id="KW-0235">DNA replication</keyword>
<comment type="caution">
    <text evidence="7">The sequence shown here is derived from an EMBL/GenBank/DDBJ whole genome shotgun (WGS) entry which is preliminary data.</text>
</comment>
<reference evidence="7 8" key="1">
    <citation type="submission" date="2023-04" db="EMBL/GenBank/DDBJ databases">
        <title>Genome of Basidiobolus ranarum AG-B5.</title>
        <authorList>
            <person name="Stajich J.E."/>
            <person name="Carter-House D."/>
            <person name="Gryganskyi A."/>
        </authorList>
    </citation>
    <scope>NUCLEOTIDE SEQUENCE [LARGE SCALE GENOMIC DNA]</scope>
    <source>
        <strain evidence="7 8">AG-B5</strain>
    </source>
</reference>
<keyword evidence="4" id="KW-0238">DNA-binding</keyword>
<keyword evidence="5" id="KW-0539">Nucleus</keyword>
<sequence length="306" mass="36079">MPSILLDIAIVLGLDGKSLILERAQHLLGEMDILLPQLTIPNSKITKPTLCLQLACESLREKFNQRLAYITMKISPSTYIHLLNNIRFILGLDLTSLYRMIRGFPSINSFMLDDIKDIYYAFRVNYSKVVCKTGRLVNWASPKYQYTIVYIYCQLLHPNILKSSLLQQYRLQTPEFDRFLETVKYYTSDTLARIQRQLAPTPYKKRSAPEEFSVNKKERKIIRTQQKKSFAEKSLKRCKRVYTTPVENTEEAELLPLPVQTTLENPKESRVKFISKAMMQNEYYRETQEYRDYVIWKRKLIKQFTS</sequence>
<dbReference type="Pfam" id="PF05460">
    <property type="entry name" value="ORC6"/>
    <property type="match status" value="1"/>
</dbReference>
<evidence type="ECO:0000313" key="7">
    <source>
        <dbReference type="EMBL" id="KAK9765383.1"/>
    </source>
</evidence>
<organism evidence="7 8">
    <name type="scientific">Basidiobolus ranarum</name>
    <dbReference type="NCBI Taxonomy" id="34480"/>
    <lineage>
        <taxon>Eukaryota</taxon>
        <taxon>Fungi</taxon>
        <taxon>Fungi incertae sedis</taxon>
        <taxon>Zoopagomycota</taxon>
        <taxon>Entomophthoromycotina</taxon>
        <taxon>Basidiobolomycetes</taxon>
        <taxon>Basidiobolales</taxon>
        <taxon>Basidiobolaceae</taxon>
        <taxon>Basidiobolus</taxon>
    </lineage>
</organism>
<comment type="similarity">
    <text evidence="2">Belongs to the ORC6 family.</text>
</comment>
<evidence type="ECO:0000256" key="2">
    <source>
        <dbReference type="ARBA" id="ARBA00010840"/>
    </source>
</evidence>
<protein>
    <recommendedName>
        <fullName evidence="6">ORC6 first cyclin-like domain-containing protein</fullName>
    </recommendedName>
</protein>
<dbReference type="Proteomes" id="UP001479436">
    <property type="component" value="Unassembled WGS sequence"/>
</dbReference>
<evidence type="ECO:0000259" key="6">
    <source>
        <dbReference type="Pfam" id="PF05460"/>
    </source>
</evidence>
<comment type="subcellular location">
    <subcellularLocation>
        <location evidence="1">Nucleus</location>
    </subcellularLocation>
</comment>